<keyword evidence="4" id="KW-0479">Metal-binding</keyword>
<dbReference type="KEGG" id="psoj:PHYSODRAFT_537026"/>
<evidence type="ECO:0000256" key="3">
    <source>
        <dbReference type="ARBA" id="ARBA00022679"/>
    </source>
</evidence>
<evidence type="ECO:0000259" key="10">
    <source>
        <dbReference type="PROSITE" id="PS50089"/>
    </source>
</evidence>
<keyword evidence="7" id="KW-0862">Zinc</keyword>
<dbReference type="PANTHER" id="PTHR46463">
    <property type="entry name" value="ZINC FINGER, RING/FYVE/PHD-TYPE"/>
    <property type="match status" value="1"/>
</dbReference>
<keyword evidence="5 8" id="KW-0863">Zinc-finger</keyword>
<evidence type="ECO:0000313" key="11">
    <source>
        <dbReference type="EMBL" id="EGZ28312.1"/>
    </source>
</evidence>
<dbReference type="Gene3D" id="3.30.40.10">
    <property type="entry name" value="Zinc/RING finger domain, C3HC4 (zinc finger)"/>
    <property type="match status" value="1"/>
</dbReference>
<accession>G4YPL0</accession>
<evidence type="ECO:0000313" key="12">
    <source>
        <dbReference type="Proteomes" id="UP000002640"/>
    </source>
</evidence>
<proteinExistence type="predicted"/>
<dbReference type="InParanoid" id="G4YPL0"/>
<evidence type="ECO:0000256" key="5">
    <source>
        <dbReference type="ARBA" id="ARBA00022771"/>
    </source>
</evidence>
<evidence type="ECO:0000256" key="2">
    <source>
        <dbReference type="ARBA" id="ARBA00012483"/>
    </source>
</evidence>
<evidence type="ECO:0000256" key="1">
    <source>
        <dbReference type="ARBA" id="ARBA00000900"/>
    </source>
</evidence>
<feature type="compositionally biased region" description="Acidic residues" evidence="9">
    <location>
        <begin position="21"/>
        <end position="43"/>
    </location>
</feature>
<dbReference type="OMA" id="ESEEQHM"/>
<dbReference type="GO" id="GO:0005829">
    <property type="term" value="C:cytosol"/>
    <property type="evidence" value="ECO:0007669"/>
    <property type="project" value="TreeGrafter"/>
</dbReference>
<dbReference type="Pfam" id="PF13639">
    <property type="entry name" value="zf-RING_2"/>
    <property type="match status" value="1"/>
</dbReference>
<evidence type="ECO:0000256" key="4">
    <source>
        <dbReference type="ARBA" id="ARBA00022723"/>
    </source>
</evidence>
<evidence type="ECO:0000256" key="8">
    <source>
        <dbReference type="PROSITE-ProRule" id="PRU00175"/>
    </source>
</evidence>
<feature type="domain" description="RING-type" evidence="10">
    <location>
        <begin position="153"/>
        <end position="199"/>
    </location>
</feature>
<protein>
    <recommendedName>
        <fullName evidence="2">RING-type E3 ubiquitin transferase</fullName>
        <ecNumber evidence="2">2.3.2.27</ecNumber>
    </recommendedName>
</protein>
<dbReference type="InterPro" id="IPR013083">
    <property type="entry name" value="Znf_RING/FYVE/PHD"/>
</dbReference>
<dbReference type="PROSITE" id="PS50089">
    <property type="entry name" value="ZF_RING_2"/>
    <property type="match status" value="1"/>
</dbReference>
<dbReference type="AlphaFoldDB" id="G4YPL0"/>
<dbReference type="SUPFAM" id="SSF57850">
    <property type="entry name" value="RING/U-box"/>
    <property type="match status" value="1"/>
</dbReference>
<dbReference type="InterPro" id="IPR001841">
    <property type="entry name" value="Znf_RING"/>
</dbReference>
<gene>
    <name evidence="11" type="ORF">PHYSODRAFT_537026</name>
</gene>
<dbReference type="EC" id="2.3.2.27" evidence="2"/>
<sequence>MGQHCSCLEHPPKYQRRQSDDLDTVDMERSGDDDDDDDQELEVFVDAQESHELLGARPRTGSGGRGSQRGVLKRSGSCVAAGLMTGVDRRGDEDEEKESEEQHMRRSLSIGLMGLAADQHPTPSPRPEELSRLLRSYQEITGVIDEGQLDLECIMCLDTFSEDNPKVRTLCNCGMNRTNFHMSCLLEWLNRDSNCPVCREYLFFEDS</sequence>
<dbReference type="GO" id="GO:0008270">
    <property type="term" value="F:zinc ion binding"/>
    <property type="evidence" value="ECO:0007669"/>
    <property type="project" value="UniProtKB-KW"/>
</dbReference>
<dbReference type="GO" id="GO:0061630">
    <property type="term" value="F:ubiquitin protein ligase activity"/>
    <property type="evidence" value="ECO:0007669"/>
    <property type="project" value="UniProtKB-EC"/>
</dbReference>
<dbReference type="Proteomes" id="UP000002640">
    <property type="component" value="Unassembled WGS sequence"/>
</dbReference>
<dbReference type="GeneID" id="20662309"/>
<evidence type="ECO:0000256" key="9">
    <source>
        <dbReference type="SAM" id="MobiDB-lite"/>
    </source>
</evidence>
<keyword evidence="12" id="KW-1185">Reference proteome</keyword>
<evidence type="ECO:0000256" key="6">
    <source>
        <dbReference type="ARBA" id="ARBA00022786"/>
    </source>
</evidence>
<reference evidence="11 12" key="1">
    <citation type="journal article" date="2006" name="Science">
        <title>Phytophthora genome sequences uncover evolutionary origins and mechanisms of pathogenesis.</title>
        <authorList>
            <person name="Tyler B.M."/>
            <person name="Tripathy S."/>
            <person name="Zhang X."/>
            <person name="Dehal P."/>
            <person name="Jiang R.H."/>
            <person name="Aerts A."/>
            <person name="Arredondo F.D."/>
            <person name="Baxter L."/>
            <person name="Bensasson D."/>
            <person name="Beynon J.L."/>
            <person name="Chapman J."/>
            <person name="Damasceno C.M."/>
            <person name="Dorrance A.E."/>
            <person name="Dou D."/>
            <person name="Dickerman A.W."/>
            <person name="Dubchak I.L."/>
            <person name="Garbelotto M."/>
            <person name="Gijzen M."/>
            <person name="Gordon S.G."/>
            <person name="Govers F."/>
            <person name="Grunwald N.J."/>
            <person name="Huang W."/>
            <person name="Ivors K.L."/>
            <person name="Jones R.W."/>
            <person name="Kamoun S."/>
            <person name="Krampis K."/>
            <person name="Lamour K.H."/>
            <person name="Lee M.K."/>
            <person name="McDonald W.H."/>
            <person name="Medina M."/>
            <person name="Meijer H.J."/>
            <person name="Nordberg E.K."/>
            <person name="Maclean D.J."/>
            <person name="Ospina-Giraldo M.D."/>
            <person name="Morris P.F."/>
            <person name="Phuntumart V."/>
            <person name="Putnam N.H."/>
            <person name="Rash S."/>
            <person name="Rose J.K."/>
            <person name="Sakihama Y."/>
            <person name="Salamov A.A."/>
            <person name="Savidor A."/>
            <person name="Scheuring C.F."/>
            <person name="Smith B.M."/>
            <person name="Sobral B.W."/>
            <person name="Terry A."/>
            <person name="Torto-Alalibo T.A."/>
            <person name="Win J."/>
            <person name="Xu Z."/>
            <person name="Zhang H."/>
            <person name="Grigoriev I.V."/>
            <person name="Rokhsar D.S."/>
            <person name="Boore J.L."/>
        </authorList>
    </citation>
    <scope>NUCLEOTIDE SEQUENCE [LARGE SCALE GENOMIC DNA]</scope>
    <source>
        <strain evidence="11 12">P6497</strain>
    </source>
</reference>
<evidence type="ECO:0000256" key="7">
    <source>
        <dbReference type="ARBA" id="ARBA00022833"/>
    </source>
</evidence>
<dbReference type="RefSeq" id="XP_009515587.1">
    <property type="nucleotide sequence ID" value="XM_009517292.1"/>
</dbReference>
<name>G4YPL0_PHYSP</name>
<dbReference type="PANTHER" id="PTHR46463:SF44">
    <property type="entry name" value="RING_U-BOX SUPERFAMILY PROTEIN"/>
    <property type="match status" value="1"/>
</dbReference>
<keyword evidence="6" id="KW-0833">Ubl conjugation pathway</keyword>
<keyword evidence="3" id="KW-0808">Transferase</keyword>
<organism evidence="11 12">
    <name type="scientific">Phytophthora sojae (strain P6497)</name>
    <name type="common">Soybean stem and root rot agent</name>
    <name type="synonym">Phytophthora megasperma f. sp. glycines</name>
    <dbReference type="NCBI Taxonomy" id="1094619"/>
    <lineage>
        <taxon>Eukaryota</taxon>
        <taxon>Sar</taxon>
        <taxon>Stramenopiles</taxon>
        <taxon>Oomycota</taxon>
        <taxon>Peronosporomycetes</taxon>
        <taxon>Peronosporales</taxon>
        <taxon>Peronosporaceae</taxon>
        <taxon>Phytophthora</taxon>
    </lineage>
</organism>
<dbReference type="EMBL" id="JH159151">
    <property type="protein sequence ID" value="EGZ28312.1"/>
    <property type="molecule type" value="Genomic_DNA"/>
</dbReference>
<feature type="region of interest" description="Disordered" evidence="9">
    <location>
        <begin position="1"/>
        <end position="104"/>
    </location>
</feature>
<comment type="catalytic activity">
    <reaction evidence="1">
        <text>S-ubiquitinyl-[E2 ubiquitin-conjugating enzyme]-L-cysteine + [acceptor protein]-L-lysine = [E2 ubiquitin-conjugating enzyme]-L-cysteine + N(6)-ubiquitinyl-[acceptor protein]-L-lysine.</text>
        <dbReference type="EC" id="2.3.2.27"/>
    </reaction>
</comment>